<name>A0A1Y3B518_EURMA</name>
<keyword evidence="2" id="KW-0436">Ligase</keyword>
<dbReference type="SUPFAM" id="SSF56059">
    <property type="entry name" value="Glutathione synthetase ATP-binding domain-like"/>
    <property type="match status" value="1"/>
</dbReference>
<evidence type="ECO:0000259" key="8">
    <source>
        <dbReference type="PROSITE" id="PS50979"/>
    </source>
</evidence>
<evidence type="ECO:0000313" key="9">
    <source>
        <dbReference type="EMBL" id="OTF75267.1"/>
    </source>
</evidence>
<dbReference type="OrthoDB" id="196847at2759"/>
<evidence type="ECO:0000256" key="3">
    <source>
        <dbReference type="ARBA" id="ARBA00022741"/>
    </source>
</evidence>
<sequence>MSTIIRIGNYSRSSLLRRSFPNRIQFSTAELIDFGGGNRPAISTVKNIEKLLIANRGEIACRIIRTARRLGVETVAVYSDADRHSMHVAMADEAYHIGPSPAANSYLVKEKLLDIACQSKSDAIHPGYGFLSENFEFAQLCTDNDIIFVGPTPDSIRSMGIKSLSKSIMIKADVPVIPGFHDDHQQDSEDLLKHAKQIGFPVMIKAVRGGGGKGMRIAMNEQEFLSQLDSARREAMKSFGDDIVLLERFVQRPRH</sequence>
<evidence type="ECO:0000259" key="7">
    <source>
        <dbReference type="PROSITE" id="PS50975"/>
    </source>
</evidence>
<comment type="cofactor">
    <cofactor evidence="1">
        <name>biotin</name>
        <dbReference type="ChEBI" id="CHEBI:57586"/>
    </cofactor>
</comment>
<dbReference type="EMBL" id="MUJZ01042771">
    <property type="protein sequence ID" value="OTF75267.1"/>
    <property type="molecule type" value="Genomic_DNA"/>
</dbReference>
<dbReference type="AlphaFoldDB" id="A0A1Y3B518"/>
<dbReference type="SUPFAM" id="SSF52440">
    <property type="entry name" value="PreATP-grasp domain"/>
    <property type="match status" value="1"/>
</dbReference>
<dbReference type="PANTHER" id="PTHR18866">
    <property type="entry name" value="CARBOXYLASE:PYRUVATE/ACETYL-COA/PROPIONYL-COA CARBOXYLASE"/>
    <property type="match status" value="1"/>
</dbReference>
<evidence type="ECO:0000256" key="2">
    <source>
        <dbReference type="ARBA" id="ARBA00022598"/>
    </source>
</evidence>
<comment type="caution">
    <text evidence="9">The sequence shown here is derived from an EMBL/GenBank/DDBJ whole genome shotgun (WGS) entry which is preliminary data.</text>
</comment>
<dbReference type="InterPro" id="IPR016185">
    <property type="entry name" value="PreATP-grasp_dom_sf"/>
</dbReference>
<dbReference type="GO" id="GO:0004485">
    <property type="term" value="F:methylcrotonoyl-CoA carboxylase activity"/>
    <property type="evidence" value="ECO:0007669"/>
    <property type="project" value="TreeGrafter"/>
</dbReference>
<evidence type="ECO:0000256" key="6">
    <source>
        <dbReference type="PROSITE-ProRule" id="PRU00409"/>
    </source>
</evidence>
<dbReference type="GO" id="GO:0046872">
    <property type="term" value="F:metal ion binding"/>
    <property type="evidence" value="ECO:0007669"/>
    <property type="project" value="InterPro"/>
</dbReference>
<evidence type="ECO:0008006" key="11">
    <source>
        <dbReference type="Google" id="ProtNLM"/>
    </source>
</evidence>
<dbReference type="Pfam" id="PF00289">
    <property type="entry name" value="Biotin_carb_N"/>
    <property type="match status" value="1"/>
</dbReference>
<feature type="domain" description="Biotin carboxylation" evidence="8">
    <location>
        <begin position="47"/>
        <end position="255"/>
    </location>
</feature>
<dbReference type="InterPro" id="IPR011761">
    <property type="entry name" value="ATP-grasp"/>
</dbReference>
<proteinExistence type="predicted"/>
<dbReference type="PROSITE" id="PS50979">
    <property type="entry name" value="BC"/>
    <property type="match status" value="1"/>
</dbReference>
<reference evidence="9 10" key="1">
    <citation type="submission" date="2017-03" db="EMBL/GenBank/DDBJ databases">
        <title>Genome Survey of Euroglyphus maynei.</title>
        <authorList>
            <person name="Arlian L.G."/>
            <person name="Morgan M.S."/>
            <person name="Rider S.D."/>
        </authorList>
    </citation>
    <scope>NUCLEOTIDE SEQUENCE [LARGE SCALE GENOMIC DNA]</scope>
    <source>
        <strain evidence="9">Arlian Lab</strain>
        <tissue evidence="9">Whole body</tissue>
    </source>
</reference>
<keyword evidence="10" id="KW-1185">Reference proteome</keyword>
<protein>
    <recommendedName>
        <fullName evidence="11">Methylcrotonoyl-CoA carboxylase subunit alpha, mitochondrial-like protein</fullName>
    </recommendedName>
</protein>
<evidence type="ECO:0000256" key="1">
    <source>
        <dbReference type="ARBA" id="ARBA00001953"/>
    </source>
</evidence>
<dbReference type="InterPro" id="IPR011764">
    <property type="entry name" value="Biotin_carboxylation_dom"/>
</dbReference>
<dbReference type="InterPro" id="IPR005481">
    <property type="entry name" value="BC-like_N"/>
</dbReference>
<dbReference type="InterPro" id="IPR050856">
    <property type="entry name" value="Biotin_carboxylase_complex"/>
</dbReference>
<dbReference type="InterPro" id="IPR005479">
    <property type="entry name" value="CPAse_ATP-bd"/>
</dbReference>
<dbReference type="FunFam" id="3.30.1490.20:FF:000003">
    <property type="entry name" value="acetyl-CoA carboxylase isoform X1"/>
    <property type="match status" value="1"/>
</dbReference>
<evidence type="ECO:0000313" key="10">
    <source>
        <dbReference type="Proteomes" id="UP000194236"/>
    </source>
</evidence>
<accession>A0A1Y3B518</accession>
<evidence type="ECO:0000256" key="4">
    <source>
        <dbReference type="ARBA" id="ARBA00022840"/>
    </source>
</evidence>
<dbReference type="Pfam" id="PF02786">
    <property type="entry name" value="CPSase_L_D2"/>
    <property type="match status" value="1"/>
</dbReference>
<feature type="non-terminal residue" evidence="9">
    <location>
        <position position="255"/>
    </location>
</feature>
<dbReference type="Gene3D" id="3.30.470.20">
    <property type="entry name" value="ATP-grasp fold, B domain"/>
    <property type="match status" value="1"/>
</dbReference>
<dbReference type="Proteomes" id="UP000194236">
    <property type="component" value="Unassembled WGS sequence"/>
</dbReference>
<evidence type="ECO:0000256" key="5">
    <source>
        <dbReference type="ARBA" id="ARBA00023267"/>
    </source>
</evidence>
<keyword evidence="3 6" id="KW-0547">Nucleotide-binding</keyword>
<keyword evidence="5" id="KW-0092">Biotin</keyword>
<dbReference type="PANTHER" id="PTHR18866:SF33">
    <property type="entry name" value="METHYLCROTONOYL-COA CARBOXYLASE SUBUNIT ALPHA, MITOCHONDRIAL-RELATED"/>
    <property type="match status" value="1"/>
</dbReference>
<organism evidence="9 10">
    <name type="scientific">Euroglyphus maynei</name>
    <name type="common">Mayne's house dust mite</name>
    <dbReference type="NCBI Taxonomy" id="6958"/>
    <lineage>
        <taxon>Eukaryota</taxon>
        <taxon>Metazoa</taxon>
        <taxon>Ecdysozoa</taxon>
        <taxon>Arthropoda</taxon>
        <taxon>Chelicerata</taxon>
        <taxon>Arachnida</taxon>
        <taxon>Acari</taxon>
        <taxon>Acariformes</taxon>
        <taxon>Sarcoptiformes</taxon>
        <taxon>Astigmata</taxon>
        <taxon>Psoroptidia</taxon>
        <taxon>Analgoidea</taxon>
        <taxon>Pyroglyphidae</taxon>
        <taxon>Pyroglyphinae</taxon>
        <taxon>Euroglyphus</taxon>
    </lineage>
</organism>
<dbReference type="FunFam" id="3.40.50.20:FF:000010">
    <property type="entry name" value="Propionyl-CoA carboxylase subunit alpha"/>
    <property type="match status" value="1"/>
</dbReference>
<feature type="domain" description="ATP-grasp" evidence="7">
    <location>
        <begin position="166"/>
        <end position="251"/>
    </location>
</feature>
<keyword evidence="4 6" id="KW-0067">ATP-binding</keyword>
<dbReference type="GO" id="GO:0005739">
    <property type="term" value="C:mitochondrion"/>
    <property type="evidence" value="ECO:0007669"/>
    <property type="project" value="TreeGrafter"/>
</dbReference>
<dbReference type="GO" id="GO:0005524">
    <property type="term" value="F:ATP binding"/>
    <property type="evidence" value="ECO:0007669"/>
    <property type="project" value="UniProtKB-UniRule"/>
</dbReference>
<dbReference type="PROSITE" id="PS50975">
    <property type="entry name" value="ATP_GRASP"/>
    <property type="match status" value="1"/>
</dbReference>
<gene>
    <name evidence="9" type="ORF">BLA29_008549</name>
</gene>